<evidence type="ECO:0000256" key="1">
    <source>
        <dbReference type="SAM" id="MobiDB-lite"/>
    </source>
</evidence>
<comment type="caution">
    <text evidence="2">The sequence shown here is derived from an EMBL/GenBank/DDBJ whole genome shotgun (WGS) entry which is preliminary data.</text>
</comment>
<feature type="compositionally biased region" description="Polar residues" evidence="1">
    <location>
        <begin position="480"/>
        <end position="500"/>
    </location>
</feature>
<feature type="compositionally biased region" description="Polar residues" evidence="1">
    <location>
        <begin position="204"/>
        <end position="216"/>
    </location>
</feature>
<feature type="region of interest" description="Disordered" evidence="1">
    <location>
        <begin position="366"/>
        <end position="440"/>
    </location>
</feature>
<reference evidence="2 3" key="1">
    <citation type="journal article" date="2024" name="Nat. Commun.">
        <title>Phylogenomics reveals the evolutionary origins of lichenization in chlorophyte algae.</title>
        <authorList>
            <person name="Puginier C."/>
            <person name="Libourel C."/>
            <person name="Otte J."/>
            <person name="Skaloud P."/>
            <person name="Haon M."/>
            <person name="Grisel S."/>
            <person name="Petersen M."/>
            <person name="Berrin J.G."/>
            <person name="Delaux P.M."/>
            <person name="Dal Grande F."/>
            <person name="Keller J."/>
        </authorList>
    </citation>
    <scope>NUCLEOTIDE SEQUENCE [LARGE SCALE GENOMIC DNA]</scope>
    <source>
        <strain evidence="2 3">SAG 2036</strain>
    </source>
</reference>
<feature type="region of interest" description="Disordered" evidence="1">
    <location>
        <begin position="168"/>
        <end position="217"/>
    </location>
</feature>
<name>A0AAW1NMH4_9CHLO</name>
<keyword evidence="3" id="KW-1185">Reference proteome</keyword>
<proteinExistence type="predicted"/>
<sequence>MMKRELSLPTDTNSQLFTLQGPQARIDELISELVKANNKLSGHCSEKDSWANELQDAALLSAGRKSTQHCPSQGGFLAHPIRSRGKGPAVLGLPQFPQRKAFPKTDKGGSGAAIGMPAHMQRVTAATSQAAAPIADAEVQPVAFSDPVSDLQPEQATVSARQGNFCANETRPRMGLPPLPRRIKRKENAPAPVADRPVALSDAGSDSRTSHESCLSCNALPGQRSSSYVLRERNAPAVAAGLGAVGGVGNSALPGSLSSEKGCNQAGVHDLPSARPSVIGPYAKGSAAEGTVPSSTAAAAAAPAAHRPSARTMKRLKRAQQAIKEGELENCPPSQQTSACGTAARDRRTAPAPLSCSMQPLAAVREGSAASGADHEAEEGGLRKSKRVCRPSQKLLDEVQTAAPSLRKKEESRRRNCTQPNIGCRDAQSKRHRGGSYASDSEAADAARLLFQLKQDLAQKRAPAPRPYVSSDQRAATVPVAQTNPNGIQSDTEAQQQRLTRVSKVHVPSSDNPRAAMLLRVAELQGESSSGSGPGHQSTTAGAVAAGTVNESQASEAAAAVTTSAGHAAELAVVTDQPTEHTTQPGCDQQHTAAGVFGGIMITTRRLVEKQLTR</sequence>
<feature type="region of interest" description="Disordered" evidence="1">
    <location>
        <begin position="480"/>
        <end position="509"/>
    </location>
</feature>
<protein>
    <submittedName>
        <fullName evidence="2">Uncharacterized protein</fullName>
    </submittedName>
</protein>
<gene>
    <name evidence="2" type="ORF">WJX73_002652</name>
</gene>
<organism evidence="2 3">
    <name type="scientific">Symbiochloris irregularis</name>
    <dbReference type="NCBI Taxonomy" id="706552"/>
    <lineage>
        <taxon>Eukaryota</taxon>
        <taxon>Viridiplantae</taxon>
        <taxon>Chlorophyta</taxon>
        <taxon>core chlorophytes</taxon>
        <taxon>Trebouxiophyceae</taxon>
        <taxon>Trebouxiales</taxon>
        <taxon>Trebouxiaceae</taxon>
        <taxon>Symbiochloris</taxon>
    </lineage>
</organism>
<dbReference type="Proteomes" id="UP001465755">
    <property type="component" value="Unassembled WGS sequence"/>
</dbReference>
<dbReference type="EMBL" id="JALJOQ010000269">
    <property type="protein sequence ID" value="KAK9786577.1"/>
    <property type="molecule type" value="Genomic_DNA"/>
</dbReference>
<evidence type="ECO:0000313" key="2">
    <source>
        <dbReference type="EMBL" id="KAK9786577.1"/>
    </source>
</evidence>
<feature type="compositionally biased region" description="Basic and acidic residues" evidence="1">
    <location>
        <begin position="373"/>
        <end position="382"/>
    </location>
</feature>
<evidence type="ECO:0000313" key="3">
    <source>
        <dbReference type="Proteomes" id="UP001465755"/>
    </source>
</evidence>
<accession>A0AAW1NMH4</accession>
<dbReference type="AlphaFoldDB" id="A0AAW1NMH4"/>